<sequence>MGDSFFKKENNKKKVKKRQDKVQKREDRKVNNNKGKTLEEMIIYVDVNGNFTEIPPHLQKKEDDFSNFDNSIKNSGQKENFDYTGIIKFLSDKGYGFITEDKTQENVFFHSNQLAQTVVKNDKVKFRKEDSLKGFRAVSIKKI</sequence>
<evidence type="ECO:0000256" key="1">
    <source>
        <dbReference type="SAM" id="MobiDB-lite"/>
    </source>
</evidence>
<dbReference type="Gene3D" id="2.40.50.140">
    <property type="entry name" value="Nucleic acid-binding proteins"/>
    <property type="match status" value="1"/>
</dbReference>
<feature type="compositionally biased region" description="Basic residues" evidence="1">
    <location>
        <begin position="10"/>
        <end position="19"/>
    </location>
</feature>
<gene>
    <name evidence="3" type="ORF">KK2020170_09450</name>
</gene>
<feature type="domain" description="CSD" evidence="2">
    <location>
        <begin position="82"/>
        <end position="142"/>
    </location>
</feature>
<dbReference type="SMART" id="SM00357">
    <property type="entry name" value="CSP"/>
    <property type="match status" value="1"/>
</dbReference>
<organism evidence="3 4">
    <name type="scientific">Flavobacterium okayamense</name>
    <dbReference type="NCBI Taxonomy" id="2830782"/>
    <lineage>
        <taxon>Bacteria</taxon>
        <taxon>Pseudomonadati</taxon>
        <taxon>Bacteroidota</taxon>
        <taxon>Flavobacteriia</taxon>
        <taxon>Flavobacteriales</taxon>
        <taxon>Flavobacteriaceae</taxon>
        <taxon>Flavobacterium</taxon>
    </lineage>
</organism>
<feature type="region of interest" description="Disordered" evidence="1">
    <location>
        <begin position="1"/>
        <end position="33"/>
    </location>
</feature>
<dbReference type="Pfam" id="PF00313">
    <property type="entry name" value="CSD"/>
    <property type="match status" value="1"/>
</dbReference>
<feature type="compositionally biased region" description="Basic and acidic residues" evidence="1">
    <location>
        <begin position="20"/>
        <end position="30"/>
    </location>
</feature>
<keyword evidence="4" id="KW-1185">Reference proteome</keyword>
<evidence type="ECO:0000313" key="3">
    <source>
        <dbReference type="EMBL" id="BCY28077.1"/>
    </source>
</evidence>
<dbReference type="Proteomes" id="UP000825258">
    <property type="component" value="Chromosome"/>
</dbReference>
<name>A0ABN6HXA8_9FLAO</name>
<dbReference type="InterPro" id="IPR002059">
    <property type="entry name" value="CSP_DNA-bd"/>
</dbReference>
<evidence type="ECO:0000259" key="2">
    <source>
        <dbReference type="PROSITE" id="PS51857"/>
    </source>
</evidence>
<reference evidence="3 4" key="1">
    <citation type="submission" date="2021-06" db="EMBL/GenBank/DDBJ databases">
        <title>Whole genome sequences of Flavobacterium sp. KK2020170 and assembly.</title>
        <authorList>
            <person name="Kitahara K."/>
            <person name="Miyoshi S."/>
            <person name="Uesaka K."/>
        </authorList>
    </citation>
    <scope>NUCLEOTIDE SEQUENCE [LARGE SCALE GENOMIC DNA]</scope>
    <source>
        <strain evidence="3 4">KK2020170</strain>
    </source>
</reference>
<dbReference type="SUPFAM" id="SSF50249">
    <property type="entry name" value="Nucleic acid-binding proteins"/>
    <property type="match status" value="1"/>
</dbReference>
<accession>A0ABN6HXA8</accession>
<dbReference type="PROSITE" id="PS51857">
    <property type="entry name" value="CSD_2"/>
    <property type="match status" value="1"/>
</dbReference>
<proteinExistence type="predicted"/>
<dbReference type="CDD" id="cd04458">
    <property type="entry name" value="CSP_CDS"/>
    <property type="match status" value="1"/>
</dbReference>
<protein>
    <submittedName>
        <fullName evidence="3">Cold-shock protein</fullName>
    </submittedName>
</protein>
<dbReference type="RefSeq" id="WP_221259673.1">
    <property type="nucleotide sequence ID" value="NZ_AP024749.1"/>
</dbReference>
<dbReference type="InterPro" id="IPR011129">
    <property type="entry name" value="CSD"/>
</dbReference>
<dbReference type="EMBL" id="AP024749">
    <property type="protein sequence ID" value="BCY28077.1"/>
    <property type="molecule type" value="Genomic_DNA"/>
</dbReference>
<dbReference type="InterPro" id="IPR012340">
    <property type="entry name" value="NA-bd_OB-fold"/>
</dbReference>
<evidence type="ECO:0000313" key="4">
    <source>
        <dbReference type="Proteomes" id="UP000825258"/>
    </source>
</evidence>